<reference evidence="1 2" key="1">
    <citation type="submission" date="2015-08" db="EMBL/GenBank/DDBJ databases">
        <title>Next Generation Sequencing and Analysis of the Genome of Puccinia sorghi L Schw, the Causal Agent of Maize Common Rust.</title>
        <authorList>
            <person name="Rochi L."/>
            <person name="Burguener G."/>
            <person name="Darino M."/>
            <person name="Turjanski A."/>
            <person name="Kreff E."/>
            <person name="Dieguez M.J."/>
            <person name="Sacco F."/>
        </authorList>
    </citation>
    <scope>NUCLEOTIDE SEQUENCE [LARGE SCALE GENOMIC DNA]</scope>
    <source>
        <strain evidence="1 2">RO10H11247</strain>
    </source>
</reference>
<proteinExistence type="predicted"/>
<sequence length="70" mass="8239">MRGHSELQALQCDLFLVLARMDDTELDEIVDAWLFRLKPRTEAAKITIPRSRKLQTLYEYLLSNRGVFEL</sequence>
<comment type="caution">
    <text evidence="1">The sequence shown here is derived from an EMBL/GenBank/DDBJ whole genome shotgun (WGS) entry which is preliminary data.</text>
</comment>
<gene>
    <name evidence="1" type="ORF">VP01_513g4</name>
</gene>
<protein>
    <submittedName>
        <fullName evidence="1">Uncharacterized protein</fullName>
    </submittedName>
</protein>
<dbReference type="Proteomes" id="UP000037035">
    <property type="component" value="Unassembled WGS sequence"/>
</dbReference>
<dbReference type="AlphaFoldDB" id="A0A0L6ULS1"/>
<organism evidence="1 2">
    <name type="scientific">Puccinia sorghi</name>
    <dbReference type="NCBI Taxonomy" id="27349"/>
    <lineage>
        <taxon>Eukaryota</taxon>
        <taxon>Fungi</taxon>
        <taxon>Dikarya</taxon>
        <taxon>Basidiomycota</taxon>
        <taxon>Pucciniomycotina</taxon>
        <taxon>Pucciniomycetes</taxon>
        <taxon>Pucciniales</taxon>
        <taxon>Pucciniaceae</taxon>
        <taxon>Puccinia</taxon>
    </lineage>
</organism>
<evidence type="ECO:0000313" key="1">
    <source>
        <dbReference type="EMBL" id="KNZ49227.1"/>
    </source>
</evidence>
<dbReference type="EMBL" id="LAVV01010320">
    <property type="protein sequence ID" value="KNZ49227.1"/>
    <property type="molecule type" value="Genomic_DNA"/>
</dbReference>
<accession>A0A0L6ULS1</accession>
<evidence type="ECO:0000313" key="2">
    <source>
        <dbReference type="Proteomes" id="UP000037035"/>
    </source>
</evidence>
<dbReference type="VEuPathDB" id="FungiDB:VP01_513g4"/>
<keyword evidence="2" id="KW-1185">Reference proteome</keyword>
<name>A0A0L6ULS1_9BASI</name>